<proteinExistence type="predicted"/>
<sequence length="130" mass="14334">MFKLLKKRKEKGRIIINRSAESALGTIGSIFGILISSIFLIITLIVWFVGEASGFFLVGRIIVSLIMLILSGIVLKNVFSLEANVKLTGTIFIIIGMIGFILCYRYPLVWVGPGLIFIVLGVKCLRGMAR</sequence>
<gene>
    <name evidence="2" type="ORF">HB943_12000</name>
</gene>
<keyword evidence="1" id="KW-1133">Transmembrane helix</keyword>
<evidence type="ECO:0000256" key="1">
    <source>
        <dbReference type="SAM" id="Phobius"/>
    </source>
</evidence>
<evidence type="ECO:0000313" key="2">
    <source>
        <dbReference type="EMBL" id="MBC1501325.1"/>
    </source>
</evidence>
<reference evidence="2 3" key="1">
    <citation type="submission" date="2020-03" db="EMBL/GenBank/DDBJ databases">
        <title>Soil Listeria distribution.</title>
        <authorList>
            <person name="Liao J."/>
            <person name="Wiedmann M."/>
        </authorList>
    </citation>
    <scope>NUCLEOTIDE SEQUENCE [LARGE SCALE GENOMIC DNA]</scope>
    <source>
        <strain evidence="2 3">FSL L7-1523</strain>
    </source>
</reference>
<evidence type="ECO:0000313" key="3">
    <source>
        <dbReference type="Proteomes" id="UP000564536"/>
    </source>
</evidence>
<dbReference type="EMBL" id="JAARRL010000020">
    <property type="protein sequence ID" value="MBC1501325.1"/>
    <property type="molecule type" value="Genomic_DNA"/>
</dbReference>
<keyword evidence="1" id="KW-0812">Transmembrane</keyword>
<feature type="transmembrane region" description="Helical" evidence="1">
    <location>
        <begin position="110"/>
        <end position="129"/>
    </location>
</feature>
<feature type="transmembrane region" description="Helical" evidence="1">
    <location>
        <begin position="87"/>
        <end position="104"/>
    </location>
</feature>
<dbReference type="Proteomes" id="UP000564536">
    <property type="component" value="Unassembled WGS sequence"/>
</dbReference>
<protein>
    <recommendedName>
        <fullName evidence="4">DUF4064 domain-containing protein</fullName>
    </recommendedName>
</protein>
<feature type="transmembrane region" description="Helical" evidence="1">
    <location>
        <begin position="55"/>
        <end position="75"/>
    </location>
</feature>
<name>A0A841Z7Q6_9LIST</name>
<dbReference type="RefSeq" id="WP_143812898.1">
    <property type="nucleotide sequence ID" value="NZ_CP011102.1"/>
</dbReference>
<evidence type="ECO:0008006" key="4">
    <source>
        <dbReference type="Google" id="ProtNLM"/>
    </source>
</evidence>
<organism evidence="2 3">
    <name type="scientific">Listeria weihenstephanensis</name>
    <dbReference type="NCBI Taxonomy" id="1006155"/>
    <lineage>
        <taxon>Bacteria</taxon>
        <taxon>Bacillati</taxon>
        <taxon>Bacillota</taxon>
        <taxon>Bacilli</taxon>
        <taxon>Bacillales</taxon>
        <taxon>Listeriaceae</taxon>
        <taxon>Listeria</taxon>
    </lineage>
</organism>
<feature type="transmembrane region" description="Helical" evidence="1">
    <location>
        <begin position="21"/>
        <end position="49"/>
    </location>
</feature>
<comment type="caution">
    <text evidence="2">The sequence shown here is derived from an EMBL/GenBank/DDBJ whole genome shotgun (WGS) entry which is preliminary data.</text>
</comment>
<dbReference type="AlphaFoldDB" id="A0A841Z7Q6"/>
<keyword evidence="1" id="KW-0472">Membrane</keyword>
<accession>A0A841Z7Q6</accession>